<dbReference type="SUPFAM" id="SSF81901">
    <property type="entry name" value="HCP-like"/>
    <property type="match status" value="1"/>
</dbReference>
<evidence type="ECO:0000256" key="3">
    <source>
        <dbReference type="PROSITE-ProRule" id="PRU00339"/>
    </source>
</evidence>
<protein>
    <submittedName>
        <fullName evidence="5">Uncharacterized protein</fullName>
    </submittedName>
</protein>
<evidence type="ECO:0000313" key="4">
    <source>
        <dbReference type="EMBL" id="CAF1401926.1"/>
    </source>
</evidence>
<dbReference type="PANTHER" id="PTHR45641:SF19">
    <property type="entry name" value="NEPHROCYSTIN-3"/>
    <property type="match status" value="1"/>
</dbReference>
<dbReference type="PROSITE" id="PS50293">
    <property type="entry name" value="TPR_REGION"/>
    <property type="match status" value="1"/>
</dbReference>
<dbReference type="SMART" id="SM00028">
    <property type="entry name" value="TPR"/>
    <property type="match status" value="10"/>
</dbReference>
<sequence>MLPQIDSIFVFNWEKLDHEHLLVEHSKLIGIYDEFNLLSLSIQEQIDFLDQHLETFSFFDEDEYLTKDLSKQTADLLWFQFYDDVLFELTHNEEAKQEMIDACRSYYKDNIKESEMIRKFENEYQSKEALRWYLKKSFLYKIIKKALKIKDFNQLYIFRYFMKDLRENFIREHQKMIQSGKEILLIYRGIKLTNDQIEKFQENEGKLVSINGFFRTNIHRSTAFNQAMKSSKQTHLISVLLEIQCDLKQLNNNIIGIDSVDFSEFSSEEQQEIFFDSNVTFRLKSMRMEEDMWFIEMIASNQGEIIKEKYIKDSHRQMEGLSMRILFGRLMCDMGQWNQSQQFFEHLLNNSNSNNEDIGKIEYSLGEVLQWKGEWSEARRYYDLAYERMMNVKPIRLKDSADILFNIGEILYLEGNFGKIFDKQAKSDEALIFHQQALTMLEEYYQSPHIDIAVSLMYIGSILIHQKNYDKALDFCQRAISIYTRYYPNGHVYIASTLNYIGYILCFKGNYDEALKMYERALAMQQKYYPSGHVDIAFSLNEIGHVHYAQGKYNEALSYYEQVLEILQKYCFSGHDNIICTLNNIGYIKKKQGKYDEALDFHQQALTMQEKFYPSYYANIANTLNYISNVLHCQAKYDEALYYCQRALTMQESYYPSGNVSTASSLNNIGNILCDQGKYNEAVDFLRQALSTVEKHSSHDHFSITFYMNNIGIILCKQEKYHEALDYHRRTLDMQEKYCPSCEREITNTLNYIGNVLIGQEKYDETLKFYQHALEMQEKYYPNGHVNIATTLINIGTTFRKQQKFDQ</sequence>
<feature type="repeat" description="TPR" evidence="3">
    <location>
        <begin position="495"/>
        <end position="528"/>
    </location>
</feature>
<feature type="repeat" description="TPR" evidence="3">
    <location>
        <begin position="747"/>
        <end position="780"/>
    </location>
</feature>
<dbReference type="InterPro" id="IPR019734">
    <property type="entry name" value="TPR_rpt"/>
</dbReference>
<dbReference type="InterPro" id="IPR011990">
    <property type="entry name" value="TPR-like_helical_dom_sf"/>
</dbReference>
<evidence type="ECO:0000256" key="2">
    <source>
        <dbReference type="ARBA" id="ARBA00022803"/>
    </source>
</evidence>
<dbReference type="Proteomes" id="UP000663854">
    <property type="component" value="Unassembled WGS sequence"/>
</dbReference>
<feature type="repeat" description="TPR" evidence="3">
    <location>
        <begin position="663"/>
        <end position="696"/>
    </location>
</feature>
<keyword evidence="2 3" id="KW-0802">TPR repeat</keyword>
<dbReference type="AlphaFoldDB" id="A0A816CHI4"/>
<dbReference type="PANTHER" id="PTHR45641">
    <property type="entry name" value="TETRATRICOPEPTIDE REPEAT PROTEIN (AFU_ORTHOLOGUE AFUA_6G03870)"/>
    <property type="match status" value="1"/>
</dbReference>
<dbReference type="Gene3D" id="1.25.40.10">
    <property type="entry name" value="Tetratricopeptide repeat domain"/>
    <property type="match status" value="4"/>
</dbReference>
<feature type="repeat" description="TPR" evidence="3">
    <location>
        <begin position="453"/>
        <end position="486"/>
    </location>
</feature>
<dbReference type="SUPFAM" id="SSF48452">
    <property type="entry name" value="TPR-like"/>
    <property type="match status" value="1"/>
</dbReference>
<keyword evidence="6" id="KW-1185">Reference proteome</keyword>
<dbReference type="EMBL" id="CAJNOL010007087">
    <property type="protein sequence ID" value="CAF1624929.1"/>
    <property type="molecule type" value="Genomic_DNA"/>
</dbReference>
<accession>A0A816CHI4</accession>
<reference evidence="5" key="1">
    <citation type="submission" date="2021-02" db="EMBL/GenBank/DDBJ databases">
        <authorList>
            <person name="Nowell W R."/>
        </authorList>
    </citation>
    <scope>NUCLEOTIDE SEQUENCE</scope>
</reference>
<name>A0A816CHI4_9BILA</name>
<gene>
    <name evidence="5" type="ORF">JXQ802_LOCUS51068</name>
    <name evidence="4" type="ORF">PYM288_LOCUS34859</name>
</gene>
<evidence type="ECO:0000256" key="1">
    <source>
        <dbReference type="ARBA" id="ARBA00022737"/>
    </source>
</evidence>
<dbReference type="Pfam" id="PF13374">
    <property type="entry name" value="TPR_10"/>
    <property type="match status" value="1"/>
</dbReference>
<feature type="non-terminal residue" evidence="5">
    <location>
        <position position="807"/>
    </location>
</feature>
<keyword evidence="1" id="KW-0677">Repeat</keyword>
<organism evidence="5 6">
    <name type="scientific">Rotaria sordida</name>
    <dbReference type="NCBI Taxonomy" id="392033"/>
    <lineage>
        <taxon>Eukaryota</taxon>
        <taxon>Metazoa</taxon>
        <taxon>Spiralia</taxon>
        <taxon>Gnathifera</taxon>
        <taxon>Rotifera</taxon>
        <taxon>Eurotatoria</taxon>
        <taxon>Bdelloidea</taxon>
        <taxon>Philodinida</taxon>
        <taxon>Philodinidae</taxon>
        <taxon>Rotaria</taxon>
    </lineage>
</organism>
<feature type="repeat" description="TPR" evidence="3">
    <location>
        <begin position="579"/>
        <end position="612"/>
    </location>
</feature>
<feature type="repeat" description="TPR" evidence="3">
    <location>
        <begin position="537"/>
        <end position="570"/>
    </location>
</feature>
<evidence type="ECO:0000313" key="5">
    <source>
        <dbReference type="EMBL" id="CAF1624929.1"/>
    </source>
</evidence>
<dbReference type="EMBL" id="CAJNOH010005580">
    <property type="protein sequence ID" value="CAF1401926.1"/>
    <property type="molecule type" value="Genomic_DNA"/>
</dbReference>
<evidence type="ECO:0000313" key="6">
    <source>
        <dbReference type="Proteomes" id="UP000663870"/>
    </source>
</evidence>
<proteinExistence type="predicted"/>
<comment type="caution">
    <text evidence="5">The sequence shown here is derived from an EMBL/GenBank/DDBJ whole genome shotgun (WGS) entry which is preliminary data.</text>
</comment>
<dbReference type="PROSITE" id="PS50005">
    <property type="entry name" value="TPR"/>
    <property type="match status" value="6"/>
</dbReference>
<dbReference type="Proteomes" id="UP000663870">
    <property type="component" value="Unassembled WGS sequence"/>
</dbReference>
<dbReference type="Pfam" id="PF13424">
    <property type="entry name" value="TPR_12"/>
    <property type="match status" value="4"/>
</dbReference>